<feature type="domain" description="Peptidase M14" evidence="3">
    <location>
        <begin position="114"/>
        <end position="147"/>
    </location>
</feature>
<dbReference type="InterPro" id="IPR000834">
    <property type="entry name" value="Peptidase_M14"/>
</dbReference>
<dbReference type="GO" id="GO:0008270">
    <property type="term" value="F:zinc ion binding"/>
    <property type="evidence" value="ECO:0007669"/>
    <property type="project" value="InterPro"/>
</dbReference>
<dbReference type="Pfam" id="PF00246">
    <property type="entry name" value="Peptidase_M14"/>
    <property type="match status" value="1"/>
</dbReference>
<dbReference type="Gene3D" id="3.40.630.10">
    <property type="entry name" value="Zn peptidases"/>
    <property type="match status" value="1"/>
</dbReference>
<accession>A0A3M7PBL3</accession>
<dbReference type="SUPFAM" id="SSF53187">
    <property type="entry name" value="Zn-dependent exopeptidases"/>
    <property type="match status" value="1"/>
</dbReference>
<organism evidence="4 5">
    <name type="scientific">Brachionus plicatilis</name>
    <name type="common">Marine rotifer</name>
    <name type="synonym">Brachionus muelleri</name>
    <dbReference type="NCBI Taxonomy" id="10195"/>
    <lineage>
        <taxon>Eukaryota</taxon>
        <taxon>Metazoa</taxon>
        <taxon>Spiralia</taxon>
        <taxon>Gnathifera</taxon>
        <taxon>Rotifera</taxon>
        <taxon>Eurotatoria</taxon>
        <taxon>Monogononta</taxon>
        <taxon>Pseudotrocha</taxon>
        <taxon>Ploima</taxon>
        <taxon>Brachionidae</taxon>
        <taxon>Brachionus</taxon>
    </lineage>
</organism>
<dbReference type="Proteomes" id="UP000276133">
    <property type="component" value="Unassembled WGS sequence"/>
</dbReference>
<reference evidence="4 5" key="1">
    <citation type="journal article" date="2018" name="Sci. Rep.">
        <title>Genomic signatures of local adaptation to the degree of environmental predictability in rotifers.</title>
        <authorList>
            <person name="Franch-Gras L."/>
            <person name="Hahn C."/>
            <person name="Garcia-Roger E.M."/>
            <person name="Carmona M.J."/>
            <person name="Serra M."/>
            <person name="Gomez A."/>
        </authorList>
    </citation>
    <scope>NUCLEOTIDE SEQUENCE [LARGE SCALE GENOMIC DNA]</scope>
    <source>
        <strain evidence="4">HYR1</strain>
    </source>
</reference>
<evidence type="ECO:0000256" key="2">
    <source>
        <dbReference type="SAM" id="SignalP"/>
    </source>
</evidence>
<dbReference type="AlphaFoldDB" id="A0A3M7PBL3"/>
<dbReference type="GO" id="GO:0006508">
    <property type="term" value="P:proteolysis"/>
    <property type="evidence" value="ECO:0007669"/>
    <property type="project" value="InterPro"/>
</dbReference>
<evidence type="ECO:0000313" key="4">
    <source>
        <dbReference type="EMBL" id="RMZ96097.1"/>
    </source>
</evidence>
<dbReference type="EMBL" id="REGN01012308">
    <property type="protein sequence ID" value="RMZ96097.1"/>
    <property type="molecule type" value="Genomic_DNA"/>
</dbReference>
<evidence type="ECO:0000313" key="5">
    <source>
        <dbReference type="Proteomes" id="UP000276133"/>
    </source>
</evidence>
<feature type="signal peptide" evidence="2">
    <location>
        <begin position="1"/>
        <end position="18"/>
    </location>
</feature>
<comment type="caution">
    <text evidence="4">The sequence shown here is derived from an EMBL/GenBank/DDBJ whole genome shotgun (WGS) entry which is preliminary data.</text>
</comment>
<protein>
    <recommendedName>
        <fullName evidence="3">Peptidase M14 domain-containing protein</fullName>
    </recommendedName>
</protein>
<gene>
    <name evidence="4" type="ORF">BpHYR1_039817</name>
</gene>
<sequence length="199" mass="23552">MLQLFLYCLLVQMGASSGEQVVRAFVKAEFIKDLNSFINSNADIDQWLSLRSTKRYFDSQYDYFADLRLGNQTLAYLVNKFKIDFEFLKDRAYHKSKRLARPDIVGRYVSYDEISAWMFKVAKENRDLVRVTSIGRSFENRKIYALKRKIIITHLLIILVKISLLNSIKHRYVLCIYFLRALAREKKNKKERKLGTDDK</sequence>
<evidence type="ECO:0000256" key="1">
    <source>
        <dbReference type="ARBA" id="ARBA00005988"/>
    </source>
</evidence>
<name>A0A3M7PBL3_BRAPC</name>
<keyword evidence="5" id="KW-1185">Reference proteome</keyword>
<keyword evidence="2" id="KW-0732">Signal</keyword>
<feature type="chain" id="PRO_5017980454" description="Peptidase M14 domain-containing protein" evidence="2">
    <location>
        <begin position="19"/>
        <end position="199"/>
    </location>
</feature>
<proteinExistence type="inferred from homology"/>
<dbReference type="GO" id="GO:0004181">
    <property type="term" value="F:metallocarboxypeptidase activity"/>
    <property type="evidence" value="ECO:0007669"/>
    <property type="project" value="InterPro"/>
</dbReference>
<evidence type="ECO:0000259" key="3">
    <source>
        <dbReference type="Pfam" id="PF00246"/>
    </source>
</evidence>
<comment type="similarity">
    <text evidence="1">Belongs to the peptidase M14 family.</text>
</comment>